<organism evidence="7 8">
    <name type="scientific">Actinomadura rubrobrunea</name>
    <dbReference type="NCBI Taxonomy" id="115335"/>
    <lineage>
        <taxon>Bacteria</taxon>
        <taxon>Bacillati</taxon>
        <taxon>Actinomycetota</taxon>
        <taxon>Actinomycetes</taxon>
        <taxon>Streptosporangiales</taxon>
        <taxon>Thermomonosporaceae</taxon>
        <taxon>Actinomadura</taxon>
    </lineage>
</organism>
<dbReference type="EMBL" id="BSRZ01000018">
    <property type="protein sequence ID" value="GLW66857.1"/>
    <property type="molecule type" value="Genomic_DNA"/>
</dbReference>
<dbReference type="RefSeq" id="WP_067916189.1">
    <property type="nucleotide sequence ID" value="NZ_BSRZ01000018.1"/>
</dbReference>
<feature type="domain" description="Nucleoside phosphorylase" evidence="6">
    <location>
        <begin position="30"/>
        <end position="157"/>
    </location>
</feature>
<dbReference type="GO" id="GO:0050992">
    <property type="term" value="P:dimethylallyl diphosphate biosynthetic process"/>
    <property type="evidence" value="ECO:0007669"/>
    <property type="project" value="InterPro"/>
</dbReference>
<gene>
    <name evidence="7" type="ORF">Arub01_51010</name>
</gene>
<evidence type="ECO:0000256" key="1">
    <source>
        <dbReference type="ARBA" id="ARBA00001966"/>
    </source>
</evidence>
<evidence type="ECO:0000256" key="4">
    <source>
        <dbReference type="ARBA" id="ARBA00023004"/>
    </source>
</evidence>
<evidence type="ECO:0000256" key="3">
    <source>
        <dbReference type="ARBA" id="ARBA00022723"/>
    </source>
</evidence>
<dbReference type="Pfam" id="PF02401">
    <property type="entry name" value="LYTB"/>
    <property type="match status" value="1"/>
</dbReference>
<dbReference type="GO" id="GO:0019288">
    <property type="term" value="P:isopentenyl diphosphate biosynthetic process, methylerythritol 4-phosphate pathway"/>
    <property type="evidence" value="ECO:0007669"/>
    <property type="project" value="InterPro"/>
</dbReference>
<evidence type="ECO:0000313" key="7">
    <source>
        <dbReference type="EMBL" id="GLW66857.1"/>
    </source>
</evidence>
<keyword evidence="3" id="KW-0479">Metal-binding</keyword>
<evidence type="ECO:0000313" key="8">
    <source>
        <dbReference type="Proteomes" id="UP001165124"/>
    </source>
</evidence>
<protein>
    <recommendedName>
        <fullName evidence="6">Nucleoside phosphorylase domain-containing protein</fullName>
    </recommendedName>
</protein>
<reference evidence="7" key="1">
    <citation type="submission" date="2023-02" db="EMBL/GenBank/DDBJ databases">
        <title>Actinomadura rubrobrunea NBRC 14622.</title>
        <authorList>
            <person name="Ichikawa N."/>
            <person name="Sato H."/>
            <person name="Tonouchi N."/>
        </authorList>
    </citation>
    <scope>NUCLEOTIDE SEQUENCE</scope>
    <source>
        <strain evidence="7">NBRC 14622</strain>
    </source>
</reference>
<dbReference type="InterPro" id="IPR035994">
    <property type="entry name" value="Nucleoside_phosphorylase_sf"/>
</dbReference>
<dbReference type="GO" id="GO:0051745">
    <property type="term" value="F:4-hydroxy-3-methylbut-2-enyl diphosphate reductase activity"/>
    <property type="evidence" value="ECO:0007669"/>
    <property type="project" value="InterPro"/>
</dbReference>
<comment type="cofactor">
    <cofactor evidence="1">
        <name>[4Fe-4S] cluster</name>
        <dbReference type="ChEBI" id="CHEBI:49883"/>
    </cofactor>
</comment>
<proteinExistence type="predicted"/>
<sequence>MTPERRPARLVVCAALGIEARAAARPGLRVVTVGVGPRRARRAAARLPPFDALAVTGFAGSLDARVGPGSLVVATEIRGPDGTVACRSAELIAGLLERDGATVHRGPLLTRDRVVTGRRERAALAATGALAVDMESAPLAAAAAGRPCAVVRAVVDTPEHPLFSPATLTGGLAALRRLRTVGAALACWGAAVGPRRVLLAAPTASRGEASGEAAVRAVGADLVLVVGPAGPGGDRLVGAAEGGGTPALRVERPADVPLDRLAAARTVGVVAGATAPPAAVDAIVAALRGLGPVELEDRAAAETSEFTLPKEVRP</sequence>
<dbReference type="Gene3D" id="3.40.50.1580">
    <property type="entry name" value="Nucleoside phosphorylase domain"/>
    <property type="match status" value="1"/>
</dbReference>
<dbReference type="GO" id="GO:0009116">
    <property type="term" value="P:nucleoside metabolic process"/>
    <property type="evidence" value="ECO:0007669"/>
    <property type="project" value="InterPro"/>
</dbReference>
<keyword evidence="5" id="KW-0411">Iron-sulfur</keyword>
<keyword evidence="8" id="KW-1185">Reference proteome</keyword>
<dbReference type="Gene3D" id="3.40.1010.20">
    <property type="entry name" value="4-hydroxy-3-methylbut-2-enyl diphosphate reductase, catalytic domain"/>
    <property type="match status" value="1"/>
</dbReference>
<evidence type="ECO:0000256" key="2">
    <source>
        <dbReference type="ARBA" id="ARBA00022485"/>
    </source>
</evidence>
<dbReference type="Pfam" id="PF01048">
    <property type="entry name" value="PNP_UDP_1"/>
    <property type="match status" value="1"/>
</dbReference>
<keyword evidence="2" id="KW-0004">4Fe-4S</keyword>
<comment type="caution">
    <text evidence="7">The sequence shown here is derived from an EMBL/GenBank/DDBJ whole genome shotgun (WGS) entry which is preliminary data.</text>
</comment>
<dbReference type="Proteomes" id="UP001165124">
    <property type="component" value="Unassembled WGS sequence"/>
</dbReference>
<evidence type="ECO:0000259" key="6">
    <source>
        <dbReference type="Pfam" id="PF01048"/>
    </source>
</evidence>
<dbReference type="SUPFAM" id="SSF53167">
    <property type="entry name" value="Purine and uridine phosphorylases"/>
    <property type="match status" value="1"/>
</dbReference>
<dbReference type="InterPro" id="IPR000845">
    <property type="entry name" value="Nucleoside_phosphorylase_d"/>
</dbReference>
<evidence type="ECO:0000256" key="5">
    <source>
        <dbReference type="ARBA" id="ARBA00023014"/>
    </source>
</evidence>
<dbReference type="AlphaFoldDB" id="A0A9W6UZ28"/>
<dbReference type="GO" id="GO:0046872">
    <property type="term" value="F:metal ion binding"/>
    <property type="evidence" value="ECO:0007669"/>
    <property type="project" value="UniProtKB-KW"/>
</dbReference>
<dbReference type="GO" id="GO:0051539">
    <property type="term" value="F:4 iron, 4 sulfur cluster binding"/>
    <property type="evidence" value="ECO:0007669"/>
    <property type="project" value="UniProtKB-KW"/>
</dbReference>
<dbReference type="InterPro" id="IPR003451">
    <property type="entry name" value="LytB/IspH"/>
</dbReference>
<name>A0A9W6UZ28_9ACTN</name>
<accession>A0A9W6UZ28</accession>
<keyword evidence="4" id="KW-0408">Iron</keyword>